<keyword evidence="1" id="KW-1185">Reference proteome</keyword>
<dbReference type="Proteomes" id="UP000887572">
    <property type="component" value="Unplaced"/>
</dbReference>
<name>A0A914ICT6_GLORO</name>
<reference evidence="2" key="1">
    <citation type="submission" date="2022-11" db="UniProtKB">
        <authorList>
            <consortium name="WormBaseParasite"/>
        </authorList>
    </citation>
    <scope>IDENTIFICATION</scope>
</reference>
<dbReference type="AlphaFoldDB" id="A0A914ICT6"/>
<dbReference type="WBParaSite" id="Gr19_v10_g8707.t1">
    <property type="protein sequence ID" value="Gr19_v10_g8707.t1"/>
    <property type="gene ID" value="Gr19_v10_g8707"/>
</dbReference>
<proteinExistence type="predicted"/>
<accession>A0A914ICT6</accession>
<organism evidence="1 2">
    <name type="scientific">Globodera rostochiensis</name>
    <name type="common">Golden nematode worm</name>
    <name type="synonym">Heterodera rostochiensis</name>
    <dbReference type="NCBI Taxonomy" id="31243"/>
    <lineage>
        <taxon>Eukaryota</taxon>
        <taxon>Metazoa</taxon>
        <taxon>Ecdysozoa</taxon>
        <taxon>Nematoda</taxon>
        <taxon>Chromadorea</taxon>
        <taxon>Rhabditida</taxon>
        <taxon>Tylenchina</taxon>
        <taxon>Tylenchomorpha</taxon>
        <taxon>Tylenchoidea</taxon>
        <taxon>Heteroderidae</taxon>
        <taxon>Heteroderinae</taxon>
        <taxon>Globodera</taxon>
    </lineage>
</organism>
<evidence type="ECO:0000313" key="1">
    <source>
        <dbReference type="Proteomes" id="UP000887572"/>
    </source>
</evidence>
<sequence>MFGVRPPGIAGSKPSYRSPPGKLAFFTNIYNDPFQWSFVKSVIGFGSGILVARLITEELNAVANAI</sequence>
<evidence type="ECO:0000313" key="2">
    <source>
        <dbReference type="WBParaSite" id="Gr19_v10_g8707.t1"/>
    </source>
</evidence>
<protein>
    <submittedName>
        <fullName evidence="2">Uncharacterized protein</fullName>
    </submittedName>
</protein>